<dbReference type="EMBL" id="BARV01019567">
    <property type="protein sequence ID" value="GAI18724.1"/>
    <property type="molecule type" value="Genomic_DNA"/>
</dbReference>
<accession>X1NJ54</accession>
<dbReference type="Gene3D" id="2.40.50.230">
    <property type="entry name" value="Gp5 N-terminal domain"/>
    <property type="match status" value="1"/>
</dbReference>
<name>X1NJ54_9ZZZZ</name>
<proteinExistence type="predicted"/>
<dbReference type="Gene3D" id="2.30.110.50">
    <property type="match status" value="1"/>
</dbReference>
<organism evidence="1">
    <name type="scientific">marine sediment metagenome</name>
    <dbReference type="NCBI Taxonomy" id="412755"/>
    <lineage>
        <taxon>unclassified sequences</taxon>
        <taxon>metagenomes</taxon>
        <taxon>ecological metagenomes</taxon>
    </lineage>
</organism>
<protein>
    <submittedName>
        <fullName evidence="1">Uncharacterized protein</fullName>
    </submittedName>
</protein>
<sequence length="157" mass="17210">MGWRIGRLTSPFDFTSCGRAFSLTEHSLYGPDALASGANRFVVLRVTHEAANNLGSQAAQILLATDIEQGSYRNHFQAVPATARLLPPPVERPTAPGLQTATVVAAEGEPLTTDRDGRIRIQFGLSWLLVGRNIFMTRNKGTSMKYSVLFCHCLTEF</sequence>
<dbReference type="InterPro" id="IPR037026">
    <property type="entry name" value="Vgr_OB-fold_dom_sf"/>
</dbReference>
<comment type="caution">
    <text evidence="1">The sequence shown here is derived from an EMBL/GenBank/DDBJ whole genome shotgun (WGS) entry which is preliminary data.</text>
</comment>
<gene>
    <name evidence="1" type="ORF">S06H3_32863</name>
</gene>
<reference evidence="1" key="1">
    <citation type="journal article" date="2014" name="Front. Microbiol.">
        <title>High frequency of phylogenetically diverse reductive dehalogenase-homologous genes in deep subseafloor sedimentary metagenomes.</title>
        <authorList>
            <person name="Kawai M."/>
            <person name="Futagami T."/>
            <person name="Toyoda A."/>
            <person name="Takaki Y."/>
            <person name="Nishi S."/>
            <person name="Hori S."/>
            <person name="Arai W."/>
            <person name="Tsubouchi T."/>
            <person name="Morono Y."/>
            <person name="Uchiyama I."/>
            <person name="Ito T."/>
            <person name="Fujiyama A."/>
            <person name="Inagaki F."/>
            <person name="Takami H."/>
        </authorList>
    </citation>
    <scope>NUCLEOTIDE SEQUENCE</scope>
    <source>
        <strain evidence="1">Expedition CK06-06</strain>
    </source>
</reference>
<evidence type="ECO:0000313" key="1">
    <source>
        <dbReference type="EMBL" id="GAI18724.1"/>
    </source>
</evidence>
<dbReference type="AlphaFoldDB" id="X1NJ54"/>